<gene>
    <name evidence="2" type="ORF">SAMN05216188_13070</name>
</gene>
<proteinExistence type="predicted"/>
<dbReference type="Proteomes" id="UP000199352">
    <property type="component" value="Unassembled WGS sequence"/>
</dbReference>
<name>A0A1H9W4M1_9PSEU</name>
<feature type="region of interest" description="Disordered" evidence="1">
    <location>
        <begin position="188"/>
        <end position="215"/>
    </location>
</feature>
<dbReference type="RefSeq" id="WP_143116451.1">
    <property type="nucleotide sequence ID" value="NZ_FOFR01000030.1"/>
</dbReference>
<dbReference type="EMBL" id="FOFR01000030">
    <property type="protein sequence ID" value="SES28724.1"/>
    <property type="molecule type" value="Genomic_DNA"/>
</dbReference>
<dbReference type="AlphaFoldDB" id="A0A1H9W4M1"/>
<feature type="compositionally biased region" description="Basic and acidic residues" evidence="1">
    <location>
        <begin position="205"/>
        <end position="215"/>
    </location>
</feature>
<dbReference type="InterPro" id="IPR011010">
    <property type="entry name" value="DNA_brk_join_enz"/>
</dbReference>
<evidence type="ECO:0000313" key="3">
    <source>
        <dbReference type="Proteomes" id="UP000199352"/>
    </source>
</evidence>
<protein>
    <recommendedName>
        <fullName evidence="4">Tyr recombinase domain-containing protein</fullName>
    </recommendedName>
</protein>
<keyword evidence="3" id="KW-1185">Reference proteome</keyword>
<dbReference type="GO" id="GO:0003677">
    <property type="term" value="F:DNA binding"/>
    <property type="evidence" value="ECO:0007669"/>
    <property type="project" value="InterPro"/>
</dbReference>
<dbReference type="OrthoDB" id="3216692at2"/>
<organism evidence="2 3">
    <name type="scientific">Lentzea xinjiangensis</name>
    <dbReference type="NCBI Taxonomy" id="402600"/>
    <lineage>
        <taxon>Bacteria</taxon>
        <taxon>Bacillati</taxon>
        <taxon>Actinomycetota</taxon>
        <taxon>Actinomycetes</taxon>
        <taxon>Pseudonocardiales</taxon>
        <taxon>Pseudonocardiaceae</taxon>
        <taxon>Lentzea</taxon>
    </lineage>
</organism>
<dbReference type="STRING" id="402600.SAMN05216188_13070"/>
<accession>A0A1H9W4M1</accession>
<evidence type="ECO:0000313" key="2">
    <source>
        <dbReference type="EMBL" id="SES28724.1"/>
    </source>
</evidence>
<dbReference type="SUPFAM" id="SSF56349">
    <property type="entry name" value="DNA breaking-rejoining enzymes"/>
    <property type="match status" value="1"/>
</dbReference>
<evidence type="ECO:0000256" key="1">
    <source>
        <dbReference type="SAM" id="MobiDB-lite"/>
    </source>
</evidence>
<sequence>MAKKAGAIFRDPTSRIRVGAAVAGTLQPLPDAEIRQTVAAAVRPADPLIIALATIHAARGHTIRTALLDDVDLGNRRITLGGRVQPLDELTHRALLSWLDYRRTTWTTTPNPHLLINIRTASTTAQVSHSWLSDAIRGLPANLERLRMERHLEEAITHRADPLHLAAVFGVDEKTALRYARHRTQSAGCPAAAHAGEPHVIARPGHRDGRHPVSR</sequence>
<reference evidence="3" key="1">
    <citation type="submission" date="2016-10" db="EMBL/GenBank/DDBJ databases">
        <authorList>
            <person name="Varghese N."/>
            <person name="Submissions S."/>
        </authorList>
    </citation>
    <scope>NUCLEOTIDE SEQUENCE [LARGE SCALE GENOMIC DNA]</scope>
    <source>
        <strain evidence="3">CGMCC 4.3525</strain>
    </source>
</reference>
<evidence type="ECO:0008006" key="4">
    <source>
        <dbReference type="Google" id="ProtNLM"/>
    </source>
</evidence>